<name>A0A9D1G1G4_9FIRM</name>
<feature type="transmembrane region" description="Helical" evidence="6">
    <location>
        <begin position="311"/>
        <end position="333"/>
    </location>
</feature>
<evidence type="ECO:0000313" key="8">
    <source>
        <dbReference type="EMBL" id="HIS93277.1"/>
    </source>
</evidence>
<feature type="domain" description="Membrane transport protein MMPL" evidence="7">
    <location>
        <begin position="458"/>
        <end position="684"/>
    </location>
</feature>
<feature type="transmembrane region" description="Helical" evidence="6">
    <location>
        <begin position="202"/>
        <end position="222"/>
    </location>
</feature>
<sequence>MRHLLDRLSSWVVRARRGILAVFLILGVLSAFLMAAVQVNYDLTAYLPQDMPTTKALTLMEDTFGYTGMAQVMLEDMSIDEVLAMKAKIAGVEGVSMVMWLDDVADVRAPLSTLDESLVKSYYNDGAALLTVQFDDSDYSERTRTAVQEISALVGDSAMTGSAVTAGLLIQSSAEEVLLVVLWAIPVVLIILLFATSSIAEALIFLFVLGVSVLINMGTNAFLPSISFFSQLSVAVLQMAIAMDYSIFLLSRFREERANGAEPVAAMTAAVKKSFLSISASSTTTIAGFVALMFMRYTIGWDMGLVLAKGIVFSLLSVLLVMPGLALILMKAIDRTSHRLLLPRLGGYARGVDKCRIVVLVVCVLVVVPCFIAQGQNHFVYGESAIMASEGSVLAADKARIEEKFDVYEPLAIVAPTQDIATEREIAARLGEIDGVASVQTLATVLPKGMPESLLPEMATSQFRADGYTRYVLSLSVEQETEACEQAVAGIRAVVNDAFGEEAGVAGGASSVSDIREVVESDYTVVNAISIALVLLILIISFRTLVLPLILVLVIESSIWINMAIPYFQGTDLSFIGYMIVSSIQLGATVDYAILLADRYRGQRALGESPREAAISATRLAGESVLTSAGILTAGGLTVYFVSSISGIAQLGLLIGRGAALSGLMVLTVLPILLTLFDRLITKRRKVQ</sequence>
<keyword evidence="2" id="KW-1003">Cell membrane</keyword>
<evidence type="ECO:0000256" key="1">
    <source>
        <dbReference type="ARBA" id="ARBA00004651"/>
    </source>
</evidence>
<feature type="domain" description="Membrane transport protein MMPL" evidence="7">
    <location>
        <begin position="46"/>
        <end position="332"/>
    </location>
</feature>
<dbReference type="AlphaFoldDB" id="A0A9D1G1G4"/>
<feature type="transmembrane region" description="Helical" evidence="6">
    <location>
        <begin position="20"/>
        <end position="41"/>
    </location>
</feature>
<dbReference type="PANTHER" id="PTHR33406">
    <property type="entry name" value="MEMBRANE PROTEIN MJ1562-RELATED"/>
    <property type="match status" value="1"/>
</dbReference>
<dbReference type="Pfam" id="PF03176">
    <property type="entry name" value="MMPL"/>
    <property type="match status" value="2"/>
</dbReference>
<feature type="transmembrane region" description="Helical" evidence="6">
    <location>
        <begin position="618"/>
        <end position="642"/>
    </location>
</feature>
<evidence type="ECO:0000256" key="5">
    <source>
        <dbReference type="ARBA" id="ARBA00023136"/>
    </source>
</evidence>
<feature type="transmembrane region" description="Helical" evidence="6">
    <location>
        <begin position="177"/>
        <end position="195"/>
    </location>
</feature>
<comment type="caution">
    <text evidence="8">The sequence shown here is derived from an EMBL/GenBank/DDBJ whole genome shotgun (WGS) entry which is preliminary data.</text>
</comment>
<dbReference type="InterPro" id="IPR050545">
    <property type="entry name" value="Mycobact_MmpL"/>
</dbReference>
<organism evidence="8 9">
    <name type="scientific">Candidatus Alectryocaccomicrobium excrementavium</name>
    <dbReference type="NCBI Taxonomy" id="2840668"/>
    <lineage>
        <taxon>Bacteria</taxon>
        <taxon>Bacillati</taxon>
        <taxon>Bacillota</taxon>
        <taxon>Clostridia</taxon>
        <taxon>Candidatus Alectryocaccomicrobium</taxon>
    </lineage>
</organism>
<reference evidence="8" key="1">
    <citation type="submission" date="2020-10" db="EMBL/GenBank/DDBJ databases">
        <authorList>
            <person name="Gilroy R."/>
        </authorList>
    </citation>
    <scope>NUCLEOTIDE SEQUENCE</scope>
    <source>
        <strain evidence="8">13766</strain>
    </source>
</reference>
<dbReference type="InterPro" id="IPR004869">
    <property type="entry name" value="MMPL_dom"/>
</dbReference>
<evidence type="ECO:0000256" key="3">
    <source>
        <dbReference type="ARBA" id="ARBA00022692"/>
    </source>
</evidence>
<feature type="transmembrane region" description="Helical" evidence="6">
    <location>
        <begin position="575"/>
        <end position="597"/>
    </location>
</feature>
<feature type="transmembrane region" description="Helical" evidence="6">
    <location>
        <begin position="228"/>
        <end position="250"/>
    </location>
</feature>
<dbReference type="EMBL" id="DVJN01000190">
    <property type="protein sequence ID" value="HIS93277.1"/>
    <property type="molecule type" value="Genomic_DNA"/>
</dbReference>
<dbReference type="Proteomes" id="UP000824140">
    <property type="component" value="Unassembled WGS sequence"/>
</dbReference>
<reference evidence="8" key="2">
    <citation type="journal article" date="2021" name="PeerJ">
        <title>Extensive microbial diversity within the chicken gut microbiome revealed by metagenomics and culture.</title>
        <authorList>
            <person name="Gilroy R."/>
            <person name="Ravi A."/>
            <person name="Getino M."/>
            <person name="Pursley I."/>
            <person name="Horton D.L."/>
            <person name="Alikhan N.F."/>
            <person name="Baker D."/>
            <person name="Gharbi K."/>
            <person name="Hall N."/>
            <person name="Watson M."/>
            <person name="Adriaenssens E.M."/>
            <person name="Foster-Nyarko E."/>
            <person name="Jarju S."/>
            <person name="Secka A."/>
            <person name="Antonio M."/>
            <person name="Oren A."/>
            <person name="Chaudhuri R.R."/>
            <person name="La Ragione R."/>
            <person name="Hildebrand F."/>
            <person name="Pallen M.J."/>
        </authorList>
    </citation>
    <scope>NUCLEOTIDE SEQUENCE</scope>
    <source>
        <strain evidence="8">13766</strain>
    </source>
</reference>
<comment type="subcellular location">
    <subcellularLocation>
        <location evidence="1">Cell membrane</location>
        <topology evidence="1">Multi-pass membrane protein</topology>
    </subcellularLocation>
</comment>
<dbReference type="SUPFAM" id="SSF82866">
    <property type="entry name" value="Multidrug efflux transporter AcrB transmembrane domain"/>
    <property type="match status" value="2"/>
</dbReference>
<proteinExistence type="predicted"/>
<gene>
    <name evidence="8" type="ORF">IAA84_09705</name>
</gene>
<keyword evidence="5 6" id="KW-0472">Membrane</keyword>
<feature type="transmembrane region" description="Helical" evidence="6">
    <location>
        <begin position="654"/>
        <end position="677"/>
    </location>
</feature>
<evidence type="ECO:0000259" key="7">
    <source>
        <dbReference type="Pfam" id="PF03176"/>
    </source>
</evidence>
<evidence type="ECO:0000256" key="6">
    <source>
        <dbReference type="SAM" id="Phobius"/>
    </source>
</evidence>
<feature type="transmembrane region" description="Helical" evidence="6">
    <location>
        <begin position="275"/>
        <end position="299"/>
    </location>
</feature>
<dbReference type="Gene3D" id="1.20.1640.10">
    <property type="entry name" value="Multidrug efflux transporter AcrB transmembrane domain"/>
    <property type="match status" value="2"/>
</dbReference>
<keyword evidence="3 6" id="KW-0812">Transmembrane</keyword>
<dbReference type="PANTHER" id="PTHR33406:SF13">
    <property type="entry name" value="MEMBRANE PROTEIN YDFJ"/>
    <property type="match status" value="1"/>
</dbReference>
<evidence type="ECO:0000313" key="9">
    <source>
        <dbReference type="Proteomes" id="UP000824140"/>
    </source>
</evidence>
<keyword evidence="4 6" id="KW-1133">Transmembrane helix</keyword>
<protein>
    <submittedName>
        <fullName evidence="8">MMPL family transporter</fullName>
    </submittedName>
</protein>
<accession>A0A9D1G1G4</accession>
<evidence type="ECO:0000256" key="2">
    <source>
        <dbReference type="ARBA" id="ARBA00022475"/>
    </source>
</evidence>
<evidence type="ECO:0000256" key="4">
    <source>
        <dbReference type="ARBA" id="ARBA00022989"/>
    </source>
</evidence>
<dbReference type="GO" id="GO:0005886">
    <property type="term" value="C:plasma membrane"/>
    <property type="evidence" value="ECO:0007669"/>
    <property type="project" value="UniProtKB-SubCell"/>
</dbReference>